<gene>
    <name evidence="2" type="ORF">OE88DRAFT_1732621</name>
</gene>
<dbReference type="Proteomes" id="UP000305948">
    <property type="component" value="Unassembled WGS sequence"/>
</dbReference>
<evidence type="ECO:0000256" key="1">
    <source>
        <dbReference type="SAM" id="SignalP"/>
    </source>
</evidence>
<organism evidence="2 3">
    <name type="scientific">Heliocybe sulcata</name>
    <dbReference type="NCBI Taxonomy" id="5364"/>
    <lineage>
        <taxon>Eukaryota</taxon>
        <taxon>Fungi</taxon>
        <taxon>Dikarya</taxon>
        <taxon>Basidiomycota</taxon>
        <taxon>Agaricomycotina</taxon>
        <taxon>Agaricomycetes</taxon>
        <taxon>Gloeophyllales</taxon>
        <taxon>Gloeophyllaceae</taxon>
        <taxon>Heliocybe</taxon>
    </lineage>
</organism>
<accession>A0A5C3N9X1</accession>
<keyword evidence="3" id="KW-1185">Reference proteome</keyword>
<reference evidence="2 3" key="1">
    <citation type="journal article" date="2019" name="Nat. Ecol. Evol.">
        <title>Megaphylogeny resolves global patterns of mushroom evolution.</title>
        <authorList>
            <person name="Varga T."/>
            <person name="Krizsan K."/>
            <person name="Foldi C."/>
            <person name="Dima B."/>
            <person name="Sanchez-Garcia M."/>
            <person name="Sanchez-Ramirez S."/>
            <person name="Szollosi G.J."/>
            <person name="Szarkandi J.G."/>
            <person name="Papp V."/>
            <person name="Albert L."/>
            <person name="Andreopoulos W."/>
            <person name="Angelini C."/>
            <person name="Antonin V."/>
            <person name="Barry K.W."/>
            <person name="Bougher N.L."/>
            <person name="Buchanan P."/>
            <person name="Buyck B."/>
            <person name="Bense V."/>
            <person name="Catcheside P."/>
            <person name="Chovatia M."/>
            <person name="Cooper J."/>
            <person name="Damon W."/>
            <person name="Desjardin D."/>
            <person name="Finy P."/>
            <person name="Geml J."/>
            <person name="Haridas S."/>
            <person name="Hughes K."/>
            <person name="Justo A."/>
            <person name="Karasinski D."/>
            <person name="Kautmanova I."/>
            <person name="Kiss B."/>
            <person name="Kocsube S."/>
            <person name="Kotiranta H."/>
            <person name="LaButti K.M."/>
            <person name="Lechner B.E."/>
            <person name="Liimatainen K."/>
            <person name="Lipzen A."/>
            <person name="Lukacs Z."/>
            <person name="Mihaltcheva S."/>
            <person name="Morgado L.N."/>
            <person name="Niskanen T."/>
            <person name="Noordeloos M.E."/>
            <person name="Ohm R.A."/>
            <person name="Ortiz-Santana B."/>
            <person name="Ovrebo C."/>
            <person name="Racz N."/>
            <person name="Riley R."/>
            <person name="Savchenko A."/>
            <person name="Shiryaev A."/>
            <person name="Soop K."/>
            <person name="Spirin V."/>
            <person name="Szebenyi C."/>
            <person name="Tomsovsky M."/>
            <person name="Tulloss R.E."/>
            <person name="Uehling J."/>
            <person name="Grigoriev I.V."/>
            <person name="Vagvolgyi C."/>
            <person name="Papp T."/>
            <person name="Martin F.M."/>
            <person name="Miettinen O."/>
            <person name="Hibbett D.S."/>
            <person name="Nagy L.G."/>
        </authorList>
    </citation>
    <scope>NUCLEOTIDE SEQUENCE [LARGE SCALE GENOMIC DNA]</scope>
    <source>
        <strain evidence="2 3">OMC1185</strain>
    </source>
</reference>
<feature type="chain" id="PRO_5023063462" evidence="1">
    <location>
        <begin position="23"/>
        <end position="201"/>
    </location>
</feature>
<dbReference type="AlphaFoldDB" id="A0A5C3N9X1"/>
<evidence type="ECO:0000313" key="2">
    <source>
        <dbReference type="EMBL" id="TFK53865.1"/>
    </source>
</evidence>
<protein>
    <submittedName>
        <fullName evidence="2">Uncharacterized protein</fullName>
    </submittedName>
</protein>
<name>A0A5C3N9X1_9AGAM</name>
<proteinExistence type="predicted"/>
<keyword evidence="1" id="KW-0732">Signal</keyword>
<evidence type="ECO:0000313" key="3">
    <source>
        <dbReference type="Proteomes" id="UP000305948"/>
    </source>
</evidence>
<feature type="signal peptide" evidence="1">
    <location>
        <begin position="1"/>
        <end position="22"/>
    </location>
</feature>
<dbReference type="OrthoDB" id="2844016at2759"/>
<sequence>MISVHPLTAAFVLGALANTAHAGVCFTWNGVGVNTLNFTVDAVNTTLPNTNKTGSPLGWGLALGPVAANGSWWLTNPAYDPIYNSIDDNTLSLTDGVLSEAYPVVFKSAPVSSGSALMTANTDELKGAAPEDSYCVVASPQFGQRPKLAVKGHHDLFSICHYDPGEFGQAVVIFNGTSVPGAYANVDAACYKVDLYVNALQ</sequence>
<dbReference type="EMBL" id="ML213506">
    <property type="protein sequence ID" value="TFK53865.1"/>
    <property type="molecule type" value="Genomic_DNA"/>
</dbReference>